<gene>
    <name evidence="1" type="ORF">EUBVEN_00693</name>
</gene>
<dbReference type="STRING" id="411463.EUBVEN_00693"/>
<dbReference type="HOGENOM" id="CLU_3118002_0_0_9"/>
<dbReference type="AlphaFoldDB" id="A5Z4R5"/>
<name>A5Z4R5_9FIRM</name>
<sequence length="50" mass="6015">MQLSEFNGIRIEIRRKIKEIFGNRIGSLETFDIVEQANHWAFKIRFIAYD</sequence>
<dbReference type="OrthoDB" id="2236631at2"/>
<dbReference type="Proteomes" id="UP000006000">
    <property type="component" value="Unassembled WGS sequence"/>
</dbReference>
<evidence type="ECO:0000313" key="1">
    <source>
        <dbReference type="EMBL" id="EDM51966.1"/>
    </source>
</evidence>
<dbReference type="EMBL" id="AAVL02000029">
    <property type="protein sequence ID" value="EDM51966.1"/>
    <property type="molecule type" value="Genomic_DNA"/>
</dbReference>
<proteinExistence type="predicted"/>
<accession>A5Z4R5</accession>
<dbReference type="RefSeq" id="WP_005360999.1">
    <property type="nucleotide sequence ID" value="NZ_DS264271.1"/>
</dbReference>
<protein>
    <submittedName>
        <fullName evidence="1">Uncharacterized protein</fullName>
    </submittedName>
</protein>
<organism evidence="1 2">
    <name type="scientific">Eubacterium ventriosum ATCC 27560</name>
    <dbReference type="NCBI Taxonomy" id="411463"/>
    <lineage>
        <taxon>Bacteria</taxon>
        <taxon>Bacillati</taxon>
        <taxon>Bacillota</taxon>
        <taxon>Clostridia</taxon>
        <taxon>Eubacteriales</taxon>
        <taxon>Eubacteriaceae</taxon>
        <taxon>Eubacterium</taxon>
    </lineage>
</organism>
<evidence type="ECO:0000313" key="2">
    <source>
        <dbReference type="Proteomes" id="UP000006000"/>
    </source>
</evidence>
<comment type="caution">
    <text evidence="1">The sequence shown here is derived from an EMBL/GenBank/DDBJ whole genome shotgun (WGS) entry which is preliminary data.</text>
</comment>
<reference evidence="1 2" key="1">
    <citation type="submission" date="2007-03" db="EMBL/GenBank/DDBJ databases">
        <authorList>
            <person name="Fulton L."/>
            <person name="Clifton S."/>
            <person name="Fulton B."/>
            <person name="Xu J."/>
            <person name="Minx P."/>
            <person name="Pepin K.H."/>
            <person name="Johnson M."/>
            <person name="Thiruvilangam P."/>
            <person name="Bhonagiri V."/>
            <person name="Nash W.E."/>
            <person name="Mardis E.R."/>
            <person name="Wilson R.K."/>
        </authorList>
    </citation>
    <scope>NUCLEOTIDE SEQUENCE [LARGE SCALE GENOMIC DNA]</scope>
    <source>
        <strain evidence="1 2">ATCC 27560</strain>
    </source>
</reference>
<reference evidence="1 2" key="2">
    <citation type="submission" date="2007-04" db="EMBL/GenBank/DDBJ databases">
        <title>Draft genome sequence of Eubacterium ventriosum (ATCC 27560).</title>
        <authorList>
            <person name="Sudarsanam P."/>
            <person name="Ley R."/>
            <person name="Guruge J."/>
            <person name="Turnbaugh P.J."/>
            <person name="Mahowald M."/>
            <person name="Liep D."/>
            <person name="Gordon J."/>
        </authorList>
    </citation>
    <scope>NUCLEOTIDE SEQUENCE [LARGE SCALE GENOMIC DNA]</scope>
    <source>
        <strain evidence="1 2">ATCC 27560</strain>
    </source>
</reference>